<proteinExistence type="predicted"/>
<accession>A0ACC2N1Q9</accession>
<evidence type="ECO:0000313" key="1">
    <source>
        <dbReference type="EMBL" id="KAJ8665075.1"/>
    </source>
</evidence>
<name>A0ACC2N1Q9_9HYME</name>
<organism evidence="1 2">
    <name type="scientific">Eretmocerus hayati</name>
    <dbReference type="NCBI Taxonomy" id="131215"/>
    <lineage>
        <taxon>Eukaryota</taxon>
        <taxon>Metazoa</taxon>
        <taxon>Ecdysozoa</taxon>
        <taxon>Arthropoda</taxon>
        <taxon>Hexapoda</taxon>
        <taxon>Insecta</taxon>
        <taxon>Pterygota</taxon>
        <taxon>Neoptera</taxon>
        <taxon>Endopterygota</taxon>
        <taxon>Hymenoptera</taxon>
        <taxon>Apocrita</taxon>
        <taxon>Proctotrupomorpha</taxon>
        <taxon>Chalcidoidea</taxon>
        <taxon>Aphelinidae</taxon>
        <taxon>Aphelininae</taxon>
        <taxon>Eretmocerus</taxon>
    </lineage>
</organism>
<dbReference type="Proteomes" id="UP001239111">
    <property type="component" value="Chromosome 4"/>
</dbReference>
<keyword evidence="2" id="KW-1185">Reference proteome</keyword>
<gene>
    <name evidence="1" type="ORF">QAD02_006737</name>
</gene>
<evidence type="ECO:0000313" key="2">
    <source>
        <dbReference type="Proteomes" id="UP001239111"/>
    </source>
</evidence>
<reference evidence="1" key="1">
    <citation type="submission" date="2023-04" db="EMBL/GenBank/DDBJ databases">
        <title>A chromosome-level genome assembly of the parasitoid wasp Eretmocerus hayati.</title>
        <authorList>
            <person name="Zhong Y."/>
            <person name="Liu S."/>
            <person name="Liu Y."/>
        </authorList>
    </citation>
    <scope>NUCLEOTIDE SEQUENCE</scope>
    <source>
        <strain evidence="1">ZJU_SS_LIU_2023</strain>
    </source>
</reference>
<dbReference type="EMBL" id="CM056744">
    <property type="protein sequence ID" value="KAJ8665075.1"/>
    <property type="molecule type" value="Genomic_DNA"/>
</dbReference>
<sequence length="302" mass="33473">MIVELIGKRLLINGYVYLKGNTDEHRKVTWKCKRYRRGGCRAKFVTSDPAMSEKLLIYRGIAGSQHNHDPSIDEIREAEGLSKSGSKRISWELLANYPSSSERGNQGEIIPPVPAAIPIRDLLPSEQDIHPIRPNEVNVKKEIVLVDLTDDSNVKQEKNSSGIDQRTQSIQGNGSTNTPENSLNRSSNSVGVEIPMVGSSHPNLLHEQTLKAFFPQIYSQNQPSTNINFQNVLNCSGHQPVNHTSANPDVTVPTLIPVVISIPYMKSDGTTEMKQVFSHLIQINPQTQAQPVESQQPQGSIK</sequence>
<protein>
    <submittedName>
        <fullName evidence="1">Uncharacterized protein</fullName>
    </submittedName>
</protein>
<comment type="caution">
    <text evidence="1">The sequence shown here is derived from an EMBL/GenBank/DDBJ whole genome shotgun (WGS) entry which is preliminary data.</text>
</comment>